<comment type="caution">
    <text evidence="3">The sequence shown here is derived from an EMBL/GenBank/DDBJ whole genome shotgun (WGS) entry which is preliminary data.</text>
</comment>
<sequence length="97" mass="10606">MEDSAILQGKDGVILRLRAHPGAARRKIRFSEARIDIYMNSQPEKGQANKEAIRVLSKALGMPAAAILIVKGEKSRDKTALVKGIDIEQVRTRLGAV</sequence>
<dbReference type="Pfam" id="PF02594">
    <property type="entry name" value="DUF167"/>
    <property type="match status" value="1"/>
</dbReference>
<dbReference type="NCBIfam" id="TIGR00251">
    <property type="entry name" value="DUF167 family protein"/>
    <property type="match status" value="1"/>
</dbReference>
<evidence type="ECO:0000313" key="3">
    <source>
        <dbReference type="EMBL" id="OFW55993.1"/>
    </source>
</evidence>
<dbReference type="Proteomes" id="UP000177876">
    <property type="component" value="Unassembled WGS sequence"/>
</dbReference>
<dbReference type="STRING" id="1797197.A2Y75_04575"/>
<evidence type="ECO:0000256" key="1">
    <source>
        <dbReference type="ARBA" id="ARBA00010364"/>
    </source>
</evidence>
<proteinExistence type="inferred from homology"/>
<dbReference type="PANTHER" id="PTHR13420">
    <property type="entry name" value="UPF0235 PROTEIN C15ORF40"/>
    <property type="match status" value="1"/>
</dbReference>
<reference evidence="3 4" key="1">
    <citation type="journal article" date="2016" name="Nat. Commun.">
        <title>Thousands of microbial genomes shed light on interconnected biogeochemical processes in an aquifer system.</title>
        <authorList>
            <person name="Anantharaman K."/>
            <person name="Brown C.T."/>
            <person name="Hug L.A."/>
            <person name="Sharon I."/>
            <person name="Castelle C.J."/>
            <person name="Probst A.J."/>
            <person name="Thomas B.C."/>
            <person name="Singh A."/>
            <person name="Wilkins M.J."/>
            <person name="Karaoz U."/>
            <person name="Brodie E.L."/>
            <person name="Williams K.H."/>
            <person name="Hubbard S.S."/>
            <person name="Banfield J.F."/>
        </authorList>
    </citation>
    <scope>NUCLEOTIDE SEQUENCE [LARGE SCALE GENOMIC DNA]</scope>
</reference>
<dbReference type="Gene3D" id="3.30.1200.10">
    <property type="entry name" value="YggU-like"/>
    <property type="match status" value="1"/>
</dbReference>
<dbReference type="SMART" id="SM01152">
    <property type="entry name" value="DUF167"/>
    <property type="match status" value="1"/>
</dbReference>
<dbReference type="HAMAP" id="MF_00634">
    <property type="entry name" value="UPF0235"/>
    <property type="match status" value="1"/>
</dbReference>
<gene>
    <name evidence="3" type="ORF">A2Y75_04575</name>
</gene>
<dbReference type="SUPFAM" id="SSF69786">
    <property type="entry name" value="YggU-like"/>
    <property type="match status" value="1"/>
</dbReference>
<dbReference type="InterPro" id="IPR036591">
    <property type="entry name" value="YggU-like_sf"/>
</dbReference>
<evidence type="ECO:0000313" key="4">
    <source>
        <dbReference type="Proteomes" id="UP000177876"/>
    </source>
</evidence>
<protein>
    <recommendedName>
        <fullName evidence="2">UPF0235 protein A2Y75_04575</fullName>
    </recommendedName>
</protein>
<evidence type="ECO:0000256" key="2">
    <source>
        <dbReference type="HAMAP-Rule" id="MF_00634"/>
    </source>
</evidence>
<dbReference type="AlphaFoldDB" id="A0A1F2WGL1"/>
<accession>A0A1F2WGL1</accession>
<dbReference type="InterPro" id="IPR003746">
    <property type="entry name" value="DUF167"/>
</dbReference>
<organism evidence="3 4">
    <name type="scientific">Candidatus Solincola sediminis</name>
    <dbReference type="NCBI Taxonomy" id="1797199"/>
    <lineage>
        <taxon>Bacteria</taxon>
        <taxon>Bacillati</taxon>
        <taxon>Actinomycetota</taxon>
        <taxon>Candidatus Geothermincolia</taxon>
        <taxon>Candidatus Geothermincolales</taxon>
        <taxon>Candidatus Geothermincolaceae</taxon>
        <taxon>Candidatus Solincola</taxon>
    </lineage>
</organism>
<comment type="similarity">
    <text evidence="1 2">Belongs to the UPF0235 family.</text>
</comment>
<name>A0A1F2WGL1_9ACTN</name>
<dbReference type="EMBL" id="MELK01000050">
    <property type="protein sequence ID" value="OFW55993.1"/>
    <property type="molecule type" value="Genomic_DNA"/>
</dbReference>
<dbReference type="PANTHER" id="PTHR13420:SF7">
    <property type="entry name" value="UPF0235 PROTEIN C15ORF40"/>
    <property type="match status" value="1"/>
</dbReference>
<dbReference type="GO" id="GO:0005737">
    <property type="term" value="C:cytoplasm"/>
    <property type="evidence" value="ECO:0007669"/>
    <property type="project" value="TreeGrafter"/>
</dbReference>